<dbReference type="PANTHER" id="PTHR11439:SF483">
    <property type="entry name" value="PEPTIDE SYNTHASE GLIP-LIKE, PUTATIVE (AFU_ORTHOLOGUE AFUA_3G12920)-RELATED"/>
    <property type="match status" value="1"/>
</dbReference>
<sequence length="212" mass="24487">MLNEILKKFNLHKSDHIDTPIVERTKLDEDLSGIPVDQTQYLSMIGSLMYLTASRPDLVFAVYMCARYQSQPTKKHLEAVKRVFWYLQGTINMGLWYLKDTAMALTAYAVTDHTGCQDTRRSTSDSAQFLGDKLTRSQLSDYGFAYNYIPLYCDNKSVIALCCNNVQHSRSKHIDIRHHFIREQVEKGVVELYFVRAGYQLVDIFTKALPRE</sequence>
<reference evidence="1" key="2">
    <citation type="submission" date="2022-01" db="EMBL/GenBank/DDBJ databases">
        <authorList>
            <person name="Yamashiro T."/>
            <person name="Shiraishi A."/>
            <person name="Satake H."/>
            <person name="Nakayama K."/>
        </authorList>
    </citation>
    <scope>NUCLEOTIDE SEQUENCE</scope>
</reference>
<proteinExistence type="predicted"/>
<gene>
    <name evidence="1" type="ORF">Tco_1090475</name>
</gene>
<name>A0ABQ5I6H4_9ASTR</name>
<reference evidence="1" key="1">
    <citation type="journal article" date="2022" name="Int. J. Mol. Sci.">
        <title>Draft Genome of Tanacetum Coccineum: Genomic Comparison of Closely Related Tanacetum-Family Plants.</title>
        <authorList>
            <person name="Yamashiro T."/>
            <person name="Shiraishi A."/>
            <person name="Nakayama K."/>
            <person name="Satake H."/>
        </authorList>
    </citation>
    <scope>NUCLEOTIDE SEQUENCE</scope>
</reference>
<keyword evidence="2" id="KW-1185">Reference proteome</keyword>
<accession>A0ABQ5I6H4</accession>
<dbReference type="PANTHER" id="PTHR11439">
    <property type="entry name" value="GAG-POL-RELATED RETROTRANSPOSON"/>
    <property type="match status" value="1"/>
</dbReference>
<evidence type="ECO:0000313" key="1">
    <source>
        <dbReference type="EMBL" id="GJT94957.1"/>
    </source>
</evidence>
<dbReference type="EMBL" id="BQNB010020344">
    <property type="protein sequence ID" value="GJT94957.1"/>
    <property type="molecule type" value="Genomic_DNA"/>
</dbReference>
<evidence type="ECO:0008006" key="3">
    <source>
        <dbReference type="Google" id="ProtNLM"/>
    </source>
</evidence>
<evidence type="ECO:0000313" key="2">
    <source>
        <dbReference type="Proteomes" id="UP001151760"/>
    </source>
</evidence>
<organism evidence="1 2">
    <name type="scientific">Tanacetum coccineum</name>
    <dbReference type="NCBI Taxonomy" id="301880"/>
    <lineage>
        <taxon>Eukaryota</taxon>
        <taxon>Viridiplantae</taxon>
        <taxon>Streptophyta</taxon>
        <taxon>Embryophyta</taxon>
        <taxon>Tracheophyta</taxon>
        <taxon>Spermatophyta</taxon>
        <taxon>Magnoliopsida</taxon>
        <taxon>eudicotyledons</taxon>
        <taxon>Gunneridae</taxon>
        <taxon>Pentapetalae</taxon>
        <taxon>asterids</taxon>
        <taxon>campanulids</taxon>
        <taxon>Asterales</taxon>
        <taxon>Asteraceae</taxon>
        <taxon>Asteroideae</taxon>
        <taxon>Anthemideae</taxon>
        <taxon>Anthemidinae</taxon>
        <taxon>Tanacetum</taxon>
    </lineage>
</organism>
<dbReference type="Proteomes" id="UP001151760">
    <property type="component" value="Unassembled WGS sequence"/>
</dbReference>
<dbReference type="CDD" id="cd09272">
    <property type="entry name" value="RNase_HI_RT_Ty1"/>
    <property type="match status" value="1"/>
</dbReference>
<protein>
    <recommendedName>
        <fullName evidence="3">Reverse transcriptase Ty1/copia-type domain-containing protein</fullName>
    </recommendedName>
</protein>
<comment type="caution">
    <text evidence="1">The sequence shown here is derived from an EMBL/GenBank/DDBJ whole genome shotgun (WGS) entry which is preliminary data.</text>
</comment>